<dbReference type="PANTHER" id="PTHR35205:SF1">
    <property type="entry name" value="ZU5 DOMAIN-CONTAINING PROTEIN"/>
    <property type="match status" value="1"/>
</dbReference>
<dbReference type="EMBL" id="CAJPDR010000166">
    <property type="protein sequence ID" value="CAF9923232.1"/>
    <property type="molecule type" value="Genomic_DNA"/>
</dbReference>
<evidence type="ECO:0000259" key="1">
    <source>
        <dbReference type="Pfam" id="PF00931"/>
    </source>
</evidence>
<dbReference type="Pfam" id="PF00931">
    <property type="entry name" value="NB-ARC"/>
    <property type="match status" value="1"/>
</dbReference>
<keyword evidence="3" id="KW-1185">Reference proteome</keyword>
<dbReference type="Proteomes" id="UP000664203">
    <property type="component" value="Unassembled WGS sequence"/>
</dbReference>
<feature type="domain" description="NB-ARC" evidence="1">
    <location>
        <begin position="189"/>
        <end position="363"/>
    </location>
</feature>
<dbReference type="InterPro" id="IPR002182">
    <property type="entry name" value="NB-ARC"/>
</dbReference>
<comment type="caution">
    <text evidence="2">The sequence shown here is derived from an EMBL/GenBank/DDBJ whole genome shotgun (WGS) entry which is preliminary data.</text>
</comment>
<dbReference type="SUPFAM" id="SSF52540">
    <property type="entry name" value="P-loop containing nucleoside triphosphate hydrolases"/>
    <property type="match status" value="1"/>
</dbReference>
<proteinExistence type="predicted"/>
<sequence length="620" mass="70015">MDILSDVAAVWALVGATKKVVGFITDLKEAKDDRAKIVHELQGCCRIPEKIATSVERDAESLPNLASLVFPNGPLDQYKHEIEELVPKLTTARGLGHIGKKCRFVAGKKDIQDALSMLERCKSTFWVCLDFDQTQILLGFNTKLDLIASGPVIQAYRQSRPMVPFPLDTKSFIGREELITALTQGFTKHSRMALYGLGGVGKSQIATEYLCRLHQTEPEVAIFWVSMADRSRFLKSYEALALEIPESFRKDHSLLITDQVFREDPSTNSKTLMLVKDWLSSEHSGKWLFILDNADDPDVFGSMNDHEKSMIPYIPRSSNGHILITSRFQRVALTLVSGGDFLIHVTPMTPQEAVSLLQTRVPDDQSTEGVAIELVKALDCLPLAIKQAIGYIIATNTSIKDYYRLFSKDENYQRRLLEKTYGDISRETHNDLQDSVILTWQISFDQIRHQRPAAANVLSLMGTLNREGIPIDLLTGLSVDELEFQENIGILIQYSLISRNEDFVSFSMHRLVQLTIQIWLSSQGTLGEWQTEALRLVSKSFSLAVDEKIPAALLYIPHASVVVNYRFETKVDREPQMNLKEDLRRFDEVLFGILFNMALGEFKNEWITKAIVDLTLLVEG</sequence>
<dbReference type="PANTHER" id="PTHR35205">
    <property type="entry name" value="NB-ARC AND TPR DOMAIN PROTEIN"/>
    <property type="match status" value="1"/>
</dbReference>
<dbReference type="Gene3D" id="3.40.50.300">
    <property type="entry name" value="P-loop containing nucleotide triphosphate hydrolases"/>
    <property type="match status" value="1"/>
</dbReference>
<dbReference type="AlphaFoldDB" id="A0A8H3FDF8"/>
<dbReference type="OrthoDB" id="1577640at2759"/>
<evidence type="ECO:0000313" key="2">
    <source>
        <dbReference type="EMBL" id="CAF9923232.1"/>
    </source>
</evidence>
<gene>
    <name evidence="2" type="ORF">ALECFALPRED_002339</name>
</gene>
<name>A0A8H3FDF8_9LECA</name>
<dbReference type="GO" id="GO:0043531">
    <property type="term" value="F:ADP binding"/>
    <property type="evidence" value="ECO:0007669"/>
    <property type="project" value="InterPro"/>
</dbReference>
<organism evidence="2 3">
    <name type="scientific">Alectoria fallacina</name>
    <dbReference type="NCBI Taxonomy" id="1903189"/>
    <lineage>
        <taxon>Eukaryota</taxon>
        <taxon>Fungi</taxon>
        <taxon>Dikarya</taxon>
        <taxon>Ascomycota</taxon>
        <taxon>Pezizomycotina</taxon>
        <taxon>Lecanoromycetes</taxon>
        <taxon>OSLEUM clade</taxon>
        <taxon>Lecanoromycetidae</taxon>
        <taxon>Lecanorales</taxon>
        <taxon>Lecanorineae</taxon>
        <taxon>Parmeliaceae</taxon>
        <taxon>Alectoria</taxon>
    </lineage>
</organism>
<accession>A0A8H3FDF8</accession>
<reference evidence="2" key="1">
    <citation type="submission" date="2021-03" db="EMBL/GenBank/DDBJ databases">
        <authorList>
            <person name="Tagirdzhanova G."/>
        </authorList>
    </citation>
    <scope>NUCLEOTIDE SEQUENCE</scope>
</reference>
<dbReference type="InterPro" id="IPR027417">
    <property type="entry name" value="P-loop_NTPase"/>
</dbReference>
<protein>
    <recommendedName>
        <fullName evidence="1">NB-ARC domain-containing protein</fullName>
    </recommendedName>
</protein>
<evidence type="ECO:0000313" key="3">
    <source>
        <dbReference type="Proteomes" id="UP000664203"/>
    </source>
</evidence>